<gene>
    <name evidence="7 9" type="primary">murD</name>
    <name evidence="9" type="ORF">E5R92_06215</name>
</gene>
<dbReference type="GO" id="GO:0009252">
    <property type="term" value="P:peptidoglycan biosynthetic process"/>
    <property type="evidence" value="ECO:0007669"/>
    <property type="project" value="UniProtKB-UniRule"/>
</dbReference>
<dbReference type="GO" id="GO:0008764">
    <property type="term" value="F:UDP-N-acetylmuramoylalanine-D-glutamate ligase activity"/>
    <property type="evidence" value="ECO:0007669"/>
    <property type="project" value="UniProtKB-UniRule"/>
</dbReference>
<evidence type="ECO:0000256" key="5">
    <source>
        <dbReference type="ARBA" id="ARBA00022741"/>
    </source>
</evidence>
<dbReference type="KEGG" id="peg:E5R92_06215"/>
<dbReference type="NCBIfam" id="TIGR01087">
    <property type="entry name" value="murD"/>
    <property type="match status" value="1"/>
</dbReference>
<reference evidence="9 10" key="1">
    <citation type="journal article" date="2020" name="Nat. Microbiol.">
        <title>Lysogenic host-virus interactions in SAR11 marine bacteria.</title>
        <authorList>
            <person name="Morris R.M."/>
            <person name="Cain K.R."/>
            <person name="Hvorecny K.L."/>
            <person name="Kollman J.M."/>
        </authorList>
    </citation>
    <scope>NUCLEOTIDE SEQUENCE [LARGE SCALE GENOMIC DNA]</scope>
    <source>
        <strain evidence="9 10">NP1</strain>
    </source>
</reference>
<keyword evidence="5 7" id="KW-0547">Nucleotide-binding</keyword>
<dbReference type="GO" id="GO:0051301">
    <property type="term" value="P:cell division"/>
    <property type="evidence" value="ECO:0007669"/>
    <property type="project" value="UniProtKB-KW"/>
</dbReference>
<keyword evidence="4 7" id="KW-0436">Ligase</keyword>
<dbReference type="Gene3D" id="3.40.50.720">
    <property type="entry name" value="NAD(P)-binding Rossmann-like Domain"/>
    <property type="match status" value="1"/>
</dbReference>
<name>A0A6H1Q4T8_9PROT</name>
<evidence type="ECO:0000256" key="2">
    <source>
        <dbReference type="ARBA" id="ARBA00004752"/>
    </source>
</evidence>
<dbReference type="GO" id="GO:0005737">
    <property type="term" value="C:cytoplasm"/>
    <property type="evidence" value="ECO:0007669"/>
    <property type="project" value="UniProtKB-SubCell"/>
</dbReference>
<evidence type="ECO:0000259" key="8">
    <source>
        <dbReference type="Pfam" id="PF08245"/>
    </source>
</evidence>
<keyword evidence="6 7" id="KW-0067">ATP-binding</keyword>
<dbReference type="PANTHER" id="PTHR43692:SF1">
    <property type="entry name" value="UDP-N-ACETYLMURAMOYLALANINE--D-GLUTAMATE LIGASE"/>
    <property type="match status" value="1"/>
</dbReference>
<dbReference type="GO" id="GO:0005524">
    <property type="term" value="F:ATP binding"/>
    <property type="evidence" value="ECO:0007669"/>
    <property type="project" value="UniProtKB-UniRule"/>
</dbReference>
<accession>A0A6H1Q4T8</accession>
<dbReference type="Proteomes" id="UP000501094">
    <property type="component" value="Chromosome"/>
</dbReference>
<dbReference type="InterPro" id="IPR036565">
    <property type="entry name" value="Mur-like_cat_sf"/>
</dbReference>
<dbReference type="HAMAP" id="MF_00639">
    <property type="entry name" value="MurD"/>
    <property type="match status" value="1"/>
</dbReference>
<dbReference type="RefSeq" id="WP_168607230.1">
    <property type="nucleotide sequence ID" value="NZ_CP038852.1"/>
</dbReference>
<dbReference type="SUPFAM" id="SSF53623">
    <property type="entry name" value="MurD-like peptide ligases, catalytic domain"/>
    <property type="match status" value="1"/>
</dbReference>
<dbReference type="InterPro" id="IPR005762">
    <property type="entry name" value="MurD"/>
</dbReference>
<evidence type="ECO:0000313" key="9">
    <source>
        <dbReference type="EMBL" id="QIZ21373.1"/>
    </source>
</evidence>
<keyword evidence="7" id="KW-0133">Cell shape</keyword>
<dbReference type="Gene3D" id="3.40.1190.10">
    <property type="entry name" value="Mur-like, catalytic domain"/>
    <property type="match status" value="1"/>
</dbReference>
<comment type="subcellular location">
    <subcellularLocation>
        <location evidence="1 7">Cytoplasm</location>
    </subcellularLocation>
</comment>
<evidence type="ECO:0000256" key="3">
    <source>
        <dbReference type="ARBA" id="ARBA00022490"/>
    </source>
</evidence>
<evidence type="ECO:0000256" key="7">
    <source>
        <dbReference type="HAMAP-Rule" id="MF_00639"/>
    </source>
</evidence>
<comment type="catalytic activity">
    <reaction evidence="7">
        <text>UDP-N-acetyl-alpha-D-muramoyl-L-alanine + D-glutamate + ATP = UDP-N-acetyl-alpha-D-muramoyl-L-alanyl-D-glutamate + ADP + phosphate + H(+)</text>
        <dbReference type="Rhea" id="RHEA:16429"/>
        <dbReference type="ChEBI" id="CHEBI:15378"/>
        <dbReference type="ChEBI" id="CHEBI:29986"/>
        <dbReference type="ChEBI" id="CHEBI:30616"/>
        <dbReference type="ChEBI" id="CHEBI:43474"/>
        <dbReference type="ChEBI" id="CHEBI:83898"/>
        <dbReference type="ChEBI" id="CHEBI:83900"/>
        <dbReference type="ChEBI" id="CHEBI:456216"/>
        <dbReference type="EC" id="6.3.2.9"/>
    </reaction>
</comment>
<dbReference type="Pfam" id="PF08245">
    <property type="entry name" value="Mur_ligase_M"/>
    <property type="match status" value="1"/>
</dbReference>
<feature type="binding site" evidence="7">
    <location>
        <begin position="111"/>
        <end position="117"/>
    </location>
    <ligand>
        <name>ATP</name>
        <dbReference type="ChEBI" id="CHEBI:30616"/>
    </ligand>
</feature>
<comment type="pathway">
    <text evidence="2 7">Cell wall biogenesis; peptidoglycan biosynthesis.</text>
</comment>
<proteinExistence type="inferred from homology"/>
<dbReference type="GO" id="GO:0008360">
    <property type="term" value="P:regulation of cell shape"/>
    <property type="evidence" value="ECO:0007669"/>
    <property type="project" value="UniProtKB-KW"/>
</dbReference>
<sequence length="431" mass="50340">MLNLEKNFLKKRILIYGLGKSGLSTYSFLKKSNAISLFDDQIIAKKKIKDSNTTYKEITKKEFDYIIISPGIDINNCKLSRFLKKNHKKIYTDLDIFYSRYAFNQKITITGTNGKSTTAKLLYDILKDQKKDVRLVGNIGNPILLEKKIKKDTIFVIEASSYQLEYSKLFKTNISIILNITPDHLERHKTINKYVGAKFKLIKNQSKNDIAILNTRNFYIKRELKNKKFAPSILKIGKYTSDKFIKKIDNYYFDTDGNKENLTFVLKVSKLLNLKNNLLLKTLKSFKGLSFRQEIIHNSKFLKVINDSKATSFSSSDKLLRSLKNIYWIMGGLPKKGDKFLLKKNDCKNIKLYIFGQNQNFFINQLKNKMEFQSFLNLKTLMAKIFLDIKNENNFIKKTILFSPASASFDSFRNFEERGKHFNKLIKKYIK</sequence>
<dbReference type="AlphaFoldDB" id="A0A6H1Q4T8"/>
<dbReference type="PANTHER" id="PTHR43692">
    <property type="entry name" value="UDP-N-ACETYLMURAMOYLALANINE--D-GLUTAMATE LIGASE"/>
    <property type="match status" value="1"/>
</dbReference>
<dbReference type="SUPFAM" id="SSF53244">
    <property type="entry name" value="MurD-like peptide ligases, peptide-binding domain"/>
    <property type="match status" value="1"/>
</dbReference>
<evidence type="ECO:0000256" key="6">
    <source>
        <dbReference type="ARBA" id="ARBA00022840"/>
    </source>
</evidence>
<keyword evidence="3 7" id="KW-0963">Cytoplasm</keyword>
<protein>
    <recommendedName>
        <fullName evidence="7">UDP-N-acetylmuramoylalanine--D-glutamate ligase</fullName>
        <ecNumber evidence="7">6.3.2.9</ecNumber>
    </recommendedName>
    <alternativeName>
        <fullName evidence="7">D-glutamic acid-adding enzyme</fullName>
    </alternativeName>
    <alternativeName>
        <fullName evidence="7">UDP-N-acetylmuramoyl-L-alanyl-D-glutamate synthetase</fullName>
    </alternativeName>
</protein>
<evidence type="ECO:0000313" key="10">
    <source>
        <dbReference type="Proteomes" id="UP000501094"/>
    </source>
</evidence>
<evidence type="ECO:0000256" key="4">
    <source>
        <dbReference type="ARBA" id="ARBA00022598"/>
    </source>
</evidence>
<dbReference type="InterPro" id="IPR036615">
    <property type="entry name" value="Mur_ligase_C_dom_sf"/>
</dbReference>
<feature type="domain" description="Mur ligase central" evidence="8">
    <location>
        <begin position="109"/>
        <end position="258"/>
    </location>
</feature>
<evidence type="ECO:0000256" key="1">
    <source>
        <dbReference type="ARBA" id="ARBA00004496"/>
    </source>
</evidence>
<dbReference type="GO" id="GO:0071555">
    <property type="term" value="P:cell wall organization"/>
    <property type="evidence" value="ECO:0007669"/>
    <property type="project" value="UniProtKB-KW"/>
</dbReference>
<comment type="similarity">
    <text evidence="7">Belongs to the MurCDEF family.</text>
</comment>
<comment type="function">
    <text evidence="7">Cell wall formation. Catalyzes the addition of glutamate to the nucleotide precursor UDP-N-acetylmuramoyl-L-alanine (UMA).</text>
</comment>
<keyword evidence="7" id="KW-0131">Cell cycle</keyword>
<keyword evidence="7" id="KW-0132">Cell division</keyword>
<dbReference type="UniPathway" id="UPA00219"/>
<keyword evidence="7" id="KW-0573">Peptidoglycan synthesis</keyword>
<keyword evidence="10" id="KW-1185">Reference proteome</keyword>
<dbReference type="EC" id="6.3.2.9" evidence="7"/>
<dbReference type="EMBL" id="CP038852">
    <property type="protein sequence ID" value="QIZ21373.1"/>
    <property type="molecule type" value="Genomic_DNA"/>
</dbReference>
<organism evidence="9 10">
    <name type="scientific">Candidatus Pelagibacter giovannonii</name>
    <dbReference type="NCBI Taxonomy" id="2563896"/>
    <lineage>
        <taxon>Bacteria</taxon>
        <taxon>Pseudomonadati</taxon>
        <taxon>Pseudomonadota</taxon>
        <taxon>Alphaproteobacteria</taxon>
        <taxon>Candidatus Pelagibacterales</taxon>
        <taxon>Candidatus Pelagibacteraceae</taxon>
        <taxon>Candidatus Pelagibacter</taxon>
    </lineage>
</organism>
<dbReference type="InterPro" id="IPR013221">
    <property type="entry name" value="Mur_ligase_cen"/>
</dbReference>
<keyword evidence="7" id="KW-0961">Cell wall biogenesis/degradation</keyword>
<dbReference type="Gene3D" id="3.90.190.20">
    <property type="entry name" value="Mur ligase, C-terminal domain"/>
    <property type="match status" value="1"/>
</dbReference>